<organism evidence="2">
    <name type="scientific">Amphimedon queenslandica</name>
    <name type="common">Sponge</name>
    <dbReference type="NCBI Taxonomy" id="400682"/>
    <lineage>
        <taxon>Eukaryota</taxon>
        <taxon>Metazoa</taxon>
        <taxon>Porifera</taxon>
        <taxon>Demospongiae</taxon>
        <taxon>Heteroscleromorpha</taxon>
        <taxon>Haplosclerida</taxon>
        <taxon>Niphatidae</taxon>
        <taxon>Amphimedon</taxon>
    </lineage>
</organism>
<feature type="coiled-coil region" evidence="1">
    <location>
        <begin position="93"/>
        <end position="127"/>
    </location>
</feature>
<accession>A0A1X7SM67</accession>
<dbReference type="EnsemblMetazoa" id="Aqu2.1.03125_001">
    <property type="protein sequence ID" value="Aqu2.1.03125_001"/>
    <property type="gene ID" value="Aqu2.1.03125"/>
</dbReference>
<keyword evidence="1" id="KW-0175">Coiled coil</keyword>
<reference evidence="2" key="1">
    <citation type="submission" date="2017-05" db="UniProtKB">
        <authorList>
            <consortium name="EnsemblMetazoa"/>
        </authorList>
    </citation>
    <scope>IDENTIFICATION</scope>
</reference>
<evidence type="ECO:0000313" key="2">
    <source>
        <dbReference type="EnsemblMetazoa" id="Aqu2.1.03125_001"/>
    </source>
</evidence>
<proteinExistence type="predicted"/>
<feature type="coiled-coil region" evidence="1">
    <location>
        <begin position="162"/>
        <end position="240"/>
    </location>
</feature>
<evidence type="ECO:0000256" key="1">
    <source>
        <dbReference type="SAM" id="Coils"/>
    </source>
</evidence>
<dbReference type="AlphaFoldDB" id="A0A1X7SM67"/>
<protein>
    <submittedName>
        <fullName evidence="2">Uncharacterized protein</fullName>
    </submittedName>
</protein>
<dbReference type="InParanoid" id="A0A1X7SM67"/>
<name>A0A1X7SM67_AMPQE</name>
<sequence length="251" mass="28788">MIVLINEERSVTGSLRSQVSRLEDIVHKSDDQIREELVVMKQMFEQSEESRATMSVEIARLSSQNTHLLKESETLSSNMEKVSQKAGTIAMTNANLQSKLDEAQSKIQSLQQEMIKLQEKSGEQEVRNERLAVQLQQRPEADDVKAMQSQLSSLHIVMEQNSSEHELTVHKLNEEINKLKSDKERLEGDLKKMTDHIQTAPQVQDMTKLELQLSSLTSELERVKNEKELLTNQLESLQEKFSQYISPETLQ</sequence>
<dbReference type="OrthoDB" id="10018316at2759"/>